<feature type="compositionally biased region" description="Polar residues" evidence="2">
    <location>
        <begin position="52"/>
        <end position="68"/>
    </location>
</feature>
<gene>
    <name evidence="3" type="ORF">GBAR_LOCUS11038</name>
</gene>
<evidence type="ECO:0000313" key="4">
    <source>
        <dbReference type="Proteomes" id="UP001174909"/>
    </source>
</evidence>
<organism evidence="3 4">
    <name type="scientific">Geodia barretti</name>
    <name type="common">Barrett's horny sponge</name>
    <dbReference type="NCBI Taxonomy" id="519541"/>
    <lineage>
        <taxon>Eukaryota</taxon>
        <taxon>Metazoa</taxon>
        <taxon>Porifera</taxon>
        <taxon>Demospongiae</taxon>
        <taxon>Heteroscleromorpha</taxon>
        <taxon>Tetractinellida</taxon>
        <taxon>Astrophorina</taxon>
        <taxon>Geodiidae</taxon>
        <taxon>Geodia</taxon>
    </lineage>
</organism>
<protein>
    <submittedName>
        <fullName evidence="3">Uncharacterized peptidase YuxL</fullName>
    </submittedName>
</protein>
<proteinExistence type="inferred from homology"/>
<feature type="region of interest" description="Disordered" evidence="2">
    <location>
        <begin position="52"/>
        <end position="71"/>
    </location>
</feature>
<comment type="caution">
    <text evidence="3">The sequence shown here is derived from an EMBL/GenBank/DDBJ whole genome shotgun (WGS) entry which is preliminary data.</text>
</comment>
<accession>A0AA35RV12</accession>
<name>A0AA35RV12_GEOBA</name>
<dbReference type="InterPro" id="IPR011042">
    <property type="entry name" value="6-blade_b-propeller_TolB-like"/>
</dbReference>
<dbReference type="SUPFAM" id="SSF69304">
    <property type="entry name" value="Tricorn protease N-terminal domain"/>
    <property type="match status" value="1"/>
</dbReference>
<reference evidence="3" key="1">
    <citation type="submission" date="2023-03" db="EMBL/GenBank/DDBJ databases">
        <authorList>
            <person name="Steffen K."/>
            <person name="Cardenas P."/>
        </authorList>
    </citation>
    <scope>NUCLEOTIDE SEQUENCE</scope>
</reference>
<dbReference type="PANTHER" id="PTHR36842:SF1">
    <property type="entry name" value="PROTEIN TOLB"/>
    <property type="match status" value="1"/>
</dbReference>
<comment type="similarity">
    <text evidence="1">Belongs to the TolB family.</text>
</comment>
<evidence type="ECO:0000256" key="1">
    <source>
        <dbReference type="ARBA" id="ARBA00009820"/>
    </source>
</evidence>
<dbReference type="PANTHER" id="PTHR36842">
    <property type="entry name" value="PROTEIN TOLB HOMOLOG"/>
    <property type="match status" value="1"/>
</dbReference>
<dbReference type="Pfam" id="PF07676">
    <property type="entry name" value="PD40"/>
    <property type="match status" value="2"/>
</dbReference>
<sequence length="285" mass="31101">MTELIGPDLFRRLKTVGDPTVSPDGSKCVYVLSWIDDDTSEPRARIYQVALDSSNGDGRPQPFTQGNNDGHPRFSPDGAILAFLRAGAGHTGFYAPVVSDVSPEDHPEKPDLPTTREVHRIRYRHDAIGWRGDSHFHLFLVDASTAACVQLTDGDWDDMAPSWSPDGRRLAFISGRSGSRDVTATNEIYVVEVPDGVDPDGEAPEPELWSRDLTDVAAVSWAPDGRRLLAAGGSGDGLMVLWQAYLYVLELGCPPRQLTGDSLRPCLGYPGIFPSSRTAVAGWRR</sequence>
<keyword evidence="4" id="KW-1185">Reference proteome</keyword>
<evidence type="ECO:0000256" key="2">
    <source>
        <dbReference type="SAM" id="MobiDB-lite"/>
    </source>
</evidence>
<dbReference type="Gene3D" id="2.120.10.30">
    <property type="entry name" value="TolB, C-terminal domain"/>
    <property type="match status" value="2"/>
</dbReference>
<dbReference type="Proteomes" id="UP001174909">
    <property type="component" value="Unassembled WGS sequence"/>
</dbReference>
<dbReference type="AlphaFoldDB" id="A0AA35RV12"/>
<dbReference type="InterPro" id="IPR011659">
    <property type="entry name" value="WD40"/>
</dbReference>
<evidence type="ECO:0000313" key="3">
    <source>
        <dbReference type="EMBL" id="CAI8018238.1"/>
    </source>
</evidence>
<dbReference type="EMBL" id="CASHTH010001687">
    <property type="protein sequence ID" value="CAI8018238.1"/>
    <property type="molecule type" value="Genomic_DNA"/>
</dbReference>